<dbReference type="GO" id="GO:1990077">
    <property type="term" value="C:primosome complex"/>
    <property type="evidence" value="ECO:0007669"/>
    <property type="project" value="UniProtKB-KW"/>
</dbReference>
<dbReference type="InterPro" id="IPR019475">
    <property type="entry name" value="DNA_primase_DnaB-bd"/>
</dbReference>
<name>A0A0P8W5W6_9CLOT</name>
<evidence type="ECO:0000256" key="13">
    <source>
        <dbReference type="PIRNR" id="PIRNR002811"/>
    </source>
</evidence>
<comment type="domain">
    <text evidence="12">Contains an N-terminal zinc-binding domain, a central core domain that contains the primase activity, and a C-terminal DnaB-binding domain.</text>
</comment>
<evidence type="ECO:0000256" key="3">
    <source>
        <dbReference type="ARBA" id="ARBA00022679"/>
    </source>
</evidence>
<comment type="similarity">
    <text evidence="12 13">Belongs to the DnaG primase family.</text>
</comment>
<dbReference type="InterPro" id="IPR034151">
    <property type="entry name" value="TOPRIM_DnaG_bac"/>
</dbReference>
<dbReference type="InterPro" id="IPR037068">
    <property type="entry name" value="DNA_primase_core_N_sf"/>
</dbReference>
<dbReference type="Proteomes" id="UP000050326">
    <property type="component" value="Unassembled WGS sequence"/>
</dbReference>
<dbReference type="Pfam" id="PF01807">
    <property type="entry name" value="Zn_ribbon_DnaG"/>
    <property type="match status" value="1"/>
</dbReference>
<keyword evidence="2 12" id="KW-0639">Primosome</keyword>
<dbReference type="GO" id="GO:0008270">
    <property type="term" value="F:zinc ion binding"/>
    <property type="evidence" value="ECO:0007669"/>
    <property type="project" value="UniProtKB-UniRule"/>
</dbReference>
<keyword evidence="6 12" id="KW-0479">Metal-binding</keyword>
<evidence type="ECO:0000256" key="12">
    <source>
        <dbReference type="HAMAP-Rule" id="MF_00974"/>
    </source>
</evidence>
<dbReference type="GO" id="GO:0003899">
    <property type="term" value="F:DNA-directed RNA polymerase activity"/>
    <property type="evidence" value="ECO:0007669"/>
    <property type="project" value="UniProtKB-UniRule"/>
</dbReference>
<feature type="domain" description="Toprim" evidence="15">
    <location>
        <begin position="253"/>
        <end position="334"/>
    </location>
</feature>
<comment type="caution">
    <text evidence="16">The sequence shown here is derived from an EMBL/GenBank/DDBJ whole genome shotgun (WGS) entry which is preliminary data.</text>
</comment>
<comment type="function">
    <text evidence="12 13">RNA polymerase that catalyzes the synthesis of short RNA molecules used as primers for DNA polymerase during DNA replication.</text>
</comment>
<keyword evidence="9" id="KW-0460">Magnesium</keyword>
<dbReference type="EC" id="2.7.7.101" evidence="12"/>
<dbReference type="PANTHER" id="PTHR30313:SF2">
    <property type="entry name" value="DNA PRIMASE"/>
    <property type="match status" value="1"/>
</dbReference>
<dbReference type="SUPFAM" id="SSF56731">
    <property type="entry name" value="DNA primase core"/>
    <property type="match status" value="1"/>
</dbReference>
<sequence>MLIPENIIENIRESNDIVDVISEYVPLRKRGKNYVGLCPFHSEKTPSFTVQQGKQIYKCFGCGEGGNVVSFIMKHRNMDFIDAIKHLAERANIPLPDENGRVDNEAISLKEKLYEINKAAARFFYVNLSKSKDGLEYFKNRGITADIIKRFGLGYSINSFNGLMNHLNSLGFNNELLERAGLILKSEKSSYYDRFRNRVMFPVLDVKGKVIGFGGRVLDDSKPKYLNSPETLIFNKGFNLYGLNIASKNIKDRKILIVEGYMDVIALHQYGILNAVASLGTALTQNQAKLLKRHADDIYICYDSDTAGQAATLRGLDILTDAGCNVFILSIPMGKDPDEYIRAQGKEAFEKVIEDALPLTEYKIMKNSDKFDLSLTEGKIAFAKACAQELILINDPVIVDAYIGKISSKTGIAVSALYNEVSNLKSSKTREDEDLHGHINGKTRYNNNIDGQKLYLETADQKAEKFILYILCEKKEYFELIRNRLSCDNFNDSTYREAASIIYDKLNKNEDIIPAHIIDSFQTVEEMKKVSDIFQSKIIIDAENIKTVIDDYISLIIKHKLLYKKERLLAEMKKSEEKGDVQLSTQLLKEIVGIEKQLRMQ</sequence>
<dbReference type="Pfam" id="PF08275">
    <property type="entry name" value="DNAG_N"/>
    <property type="match status" value="1"/>
</dbReference>
<dbReference type="Pfam" id="PF10410">
    <property type="entry name" value="DnaB_bind"/>
    <property type="match status" value="1"/>
</dbReference>
<dbReference type="GO" id="GO:0006269">
    <property type="term" value="P:DNA replication, synthesis of primer"/>
    <property type="evidence" value="ECO:0007669"/>
    <property type="project" value="UniProtKB-UniRule"/>
</dbReference>
<evidence type="ECO:0000256" key="8">
    <source>
        <dbReference type="ARBA" id="ARBA00022833"/>
    </source>
</evidence>
<dbReference type="InterPro" id="IPR050219">
    <property type="entry name" value="DnaG_primase"/>
</dbReference>
<protein>
    <recommendedName>
        <fullName evidence="12 13">DNA primase</fullName>
        <ecNumber evidence="12">2.7.7.101</ecNumber>
    </recommendedName>
</protein>
<dbReference type="SUPFAM" id="SSF57783">
    <property type="entry name" value="Zinc beta-ribbon"/>
    <property type="match status" value="1"/>
</dbReference>
<keyword evidence="17" id="KW-1185">Reference proteome</keyword>
<organism evidence="16 17">
    <name type="scientific">Oxobacter pfennigii</name>
    <dbReference type="NCBI Taxonomy" id="36849"/>
    <lineage>
        <taxon>Bacteria</taxon>
        <taxon>Bacillati</taxon>
        <taxon>Bacillota</taxon>
        <taxon>Clostridia</taxon>
        <taxon>Eubacteriales</taxon>
        <taxon>Clostridiaceae</taxon>
        <taxon>Oxobacter</taxon>
    </lineage>
</organism>
<comment type="catalytic activity">
    <reaction evidence="12">
        <text>ssDNA + n NTP = ssDNA/pppN(pN)n-1 hybrid + (n-1) diphosphate.</text>
        <dbReference type="EC" id="2.7.7.101"/>
    </reaction>
</comment>
<keyword evidence="3 12" id="KW-0808">Transferase</keyword>
<gene>
    <name evidence="12 16" type="primary">dnaG</name>
    <name evidence="16" type="ORF">OXPF_22560</name>
</gene>
<dbReference type="CDD" id="cd03364">
    <property type="entry name" value="TOPRIM_DnaG_primases"/>
    <property type="match status" value="1"/>
</dbReference>
<evidence type="ECO:0000313" key="17">
    <source>
        <dbReference type="Proteomes" id="UP000050326"/>
    </source>
</evidence>
<dbReference type="GO" id="GO:0000428">
    <property type="term" value="C:DNA-directed RNA polymerase complex"/>
    <property type="evidence" value="ECO:0007669"/>
    <property type="project" value="UniProtKB-KW"/>
</dbReference>
<dbReference type="PANTHER" id="PTHR30313">
    <property type="entry name" value="DNA PRIMASE"/>
    <property type="match status" value="1"/>
</dbReference>
<evidence type="ECO:0000313" key="16">
    <source>
        <dbReference type="EMBL" id="KPU44089.1"/>
    </source>
</evidence>
<dbReference type="AlphaFoldDB" id="A0A0P8W5W6"/>
<evidence type="ECO:0000256" key="10">
    <source>
        <dbReference type="ARBA" id="ARBA00023125"/>
    </source>
</evidence>
<dbReference type="SMART" id="SM00493">
    <property type="entry name" value="TOPRIM"/>
    <property type="match status" value="1"/>
</dbReference>
<evidence type="ECO:0000256" key="5">
    <source>
        <dbReference type="ARBA" id="ARBA00022705"/>
    </source>
</evidence>
<keyword evidence="7 12" id="KW-0863">Zinc-finger</keyword>
<evidence type="ECO:0000256" key="9">
    <source>
        <dbReference type="ARBA" id="ARBA00022842"/>
    </source>
</evidence>
<evidence type="ECO:0000256" key="11">
    <source>
        <dbReference type="ARBA" id="ARBA00023163"/>
    </source>
</evidence>
<dbReference type="FunFam" id="3.90.980.10:FF:000001">
    <property type="entry name" value="DNA primase"/>
    <property type="match status" value="1"/>
</dbReference>
<dbReference type="STRING" id="36849.OXPF_22560"/>
<evidence type="ECO:0000256" key="14">
    <source>
        <dbReference type="PIRSR" id="PIRSR002811-1"/>
    </source>
</evidence>
<dbReference type="NCBIfam" id="TIGR01391">
    <property type="entry name" value="dnaG"/>
    <property type="match status" value="1"/>
</dbReference>
<dbReference type="InterPro" id="IPR030846">
    <property type="entry name" value="DnaG_bac"/>
</dbReference>
<keyword evidence="4 12" id="KW-0548">Nucleotidyltransferase</keyword>
<dbReference type="Gene3D" id="3.90.980.10">
    <property type="entry name" value="DNA primase, catalytic core, N-terminal domain"/>
    <property type="match status" value="1"/>
</dbReference>
<feature type="zinc finger region" description="CHC2-type" evidence="12 14">
    <location>
        <begin position="38"/>
        <end position="62"/>
    </location>
</feature>
<dbReference type="PATRIC" id="fig|36849.3.peg.2378"/>
<comment type="cofactor">
    <cofactor evidence="12 13 14">
        <name>Zn(2+)</name>
        <dbReference type="ChEBI" id="CHEBI:29105"/>
    </cofactor>
    <text evidence="12 13 14">Binds 1 zinc ion per monomer.</text>
</comment>
<dbReference type="HAMAP" id="MF_00974">
    <property type="entry name" value="DNA_primase_DnaG"/>
    <property type="match status" value="1"/>
</dbReference>
<accession>A0A0P8W5W6</accession>
<dbReference type="Pfam" id="PF13155">
    <property type="entry name" value="Toprim_2"/>
    <property type="match status" value="1"/>
</dbReference>
<evidence type="ECO:0000256" key="4">
    <source>
        <dbReference type="ARBA" id="ARBA00022695"/>
    </source>
</evidence>
<reference evidence="16 17" key="1">
    <citation type="submission" date="2015-09" db="EMBL/GenBank/DDBJ databases">
        <title>Genome sequence of Oxobacter pfennigii DSM 3222.</title>
        <authorList>
            <person name="Poehlein A."/>
            <person name="Bengelsdorf F.R."/>
            <person name="Schiel-Bengelsdorf B."/>
            <person name="Duerre P."/>
            <person name="Daniel R."/>
        </authorList>
    </citation>
    <scope>NUCLEOTIDE SEQUENCE [LARGE SCALE GENOMIC DNA]</scope>
    <source>
        <strain evidence="16 17">DSM 3222</strain>
    </source>
</reference>
<dbReference type="InterPro" id="IPR006295">
    <property type="entry name" value="DNA_primase_DnaG"/>
</dbReference>
<dbReference type="InterPro" id="IPR013264">
    <property type="entry name" value="DNAG_N"/>
</dbReference>
<keyword evidence="1 12" id="KW-0240">DNA-directed RNA polymerase</keyword>
<evidence type="ECO:0000256" key="1">
    <source>
        <dbReference type="ARBA" id="ARBA00022478"/>
    </source>
</evidence>
<keyword evidence="5 12" id="KW-0235">DNA replication</keyword>
<comment type="subunit">
    <text evidence="12">Monomer. Interacts with DnaB.</text>
</comment>
<dbReference type="FunFam" id="3.90.580.10:FF:000001">
    <property type="entry name" value="DNA primase"/>
    <property type="match status" value="1"/>
</dbReference>
<dbReference type="Gene3D" id="1.10.860.10">
    <property type="entry name" value="DNAb Helicase, Chain A"/>
    <property type="match status" value="1"/>
</dbReference>
<dbReference type="GO" id="GO:0003677">
    <property type="term" value="F:DNA binding"/>
    <property type="evidence" value="ECO:0007669"/>
    <property type="project" value="UniProtKB-KW"/>
</dbReference>
<dbReference type="InterPro" id="IPR036977">
    <property type="entry name" value="DNA_primase_Znf_CHC2"/>
</dbReference>
<dbReference type="InterPro" id="IPR016136">
    <property type="entry name" value="DNA_helicase_N/primase_C"/>
</dbReference>
<dbReference type="InterPro" id="IPR002694">
    <property type="entry name" value="Znf_CHC2"/>
</dbReference>
<dbReference type="GO" id="GO:0005737">
    <property type="term" value="C:cytoplasm"/>
    <property type="evidence" value="ECO:0007669"/>
    <property type="project" value="TreeGrafter"/>
</dbReference>
<keyword evidence="8 12" id="KW-0862">Zinc</keyword>
<dbReference type="RefSeq" id="WP_054875288.1">
    <property type="nucleotide sequence ID" value="NZ_LKET01000032.1"/>
</dbReference>
<dbReference type="OrthoDB" id="9803773at2"/>
<keyword evidence="11 12" id="KW-0804">Transcription</keyword>
<dbReference type="SMART" id="SM00400">
    <property type="entry name" value="ZnF_CHCC"/>
    <property type="match status" value="1"/>
</dbReference>
<dbReference type="EMBL" id="LKET01000032">
    <property type="protein sequence ID" value="KPU44089.1"/>
    <property type="molecule type" value="Genomic_DNA"/>
</dbReference>
<evidence type="ECO:0000256" key="6">
    <source>
        <dbReference type="ARBA" id="ARBA00022723"/>
    </source>
</evidence>
<evidence type="ECO:0000259" key="15">
    <source>
        <dbReference type="PROSITE" id="PS50880"/>
    </source>
</evidence>
<dbReference type="PROSITE" id="PS50880">
    <property type="entry name" value="TOPRIM"/>
    <property type="match status" value="1"/>
</dbReference>
<proteinExistence type="inferred from homology"/>
<dbReference type="PIRSF" id="PIRSF002811">
    <property type="entry name" value="DnaG"/>
    <property type="match status" value="1"/>
</dbReference>
<evidence type="ECO:0000256" key="7">
    <source>
        <dbReference type="ARBA" id="ARBA00022771"/>
    </source>
</evidence>
<dbReference type="InterPro" id="IPR006171">
    <property type="entry name" value="TOPRIM_dom"/>
</dbReference>
<dbReference type="Gene3D" id="3.40.1360.10">
    <property type="match status" value="1"/>
</dbReference>
<dbReference type="FunFam" id="3.40.1360.10:FF:000002">
    <property type="entry name" value="DNA primase"/>
    <property type="match status" value="1"/>
</dbReference>
<evidence type="ECO:0000256" key="2">
    <source>
        <dbReference type="ARBA" id="ARBA00022515"/>
    </source>
</evidence>
<keyword evidence="10 12" id="KW-0238">DNA-binding</keyword>
<dbReference type="Gene3D" id="3.90.580.10">
    <property type="entry name" value="Zinc finger, CHC2-type domain"/>
    <property type="match status" value="1"/>
</dbReference>